<dbReference type="Pfam" id="PF14244">
    <property type="entry name" value="Retrotran_gag_3"/>
    <property type="match status" value="1"/>
</dbReference>
<dbReference type="InterPro" id="IPR029472">
    <property type="entry name" value="Copia-like_N"/>
</dbReference>
<keyword evidence="4" id="KW-1185">Reference proteome</keyword>
<feature type="region of interest" description="Disordered" evidence="1">
    <location>
        <begin position="1"/>
        <end position="26"/>
    </location>
</feature>
<feature type="domain" description="Retrotransposon Copia-like N-terminal" evidence="2">
    <location>
        <begin position="25"/>
        <end position="71"/>
    </location>
</feature>
<evidence type="ECO:0000313" key="3">
    <source>
        <dbReference type="EMBL" id="KAJ9557148.1"/>
    </source>
</evidence>
<proteinExistence type="predicted"/>
<dbReference type="EMBL" id="JARYMX010000003">
    <property type="protein sequence ID" value="KAJ9557148.1"/>
    <property type="molecule type" value="Genomic_DNA"/>
</dbReference>
<name>A0AA38THM5_9ASTR</name>
<reference evidence="3" key="1">
    <citation type="submission" date="2023-03" db="EMBL/GenBank/DDBJ databases">
        <title>Chromosome-scale reference genome and RAD-based genetic map of yellow starthistle (Centaurea solstitialis) reveal putative structural variation and QTLs associated with invader traits.</title>
        <authorList>
            <person name="Reatini B."/>
            <person name="Cang F.A."/>
            <person name="Jiang Q."/>
            <person name="Mckibben M.T.W."/>
            <person name="Barker M.S."/>
            <person name="Rieseberg L.H."/>
            <person name="Dlugosch K.M."/>
        </authorList>
    </citation>
    <scope>NUCLEOTIDE SEQUENCE</scope>
    <source>
        <strain evidence="3">CAN-66</strain>
        <tissue evidence="3">Leaf</tissue>
    </source>
</reference>
<evidence type="ECO:0000313" key="4">
    <source>
        <dbReference type="Proteomes" id="UP001172457"/>
    </source>
</evidence>
<sequence>MAGGEKETPPNPAKIEPNSPFFLGPQDRPGDFITPTRLKGDNYDDWVGDIQITLEARRKFVFLDRKITKPKGSCTQVDWNTINAMLVSWIMNTIDPERSKKTVGNLKIKVCSREWPKDSTVKTVEQEKNTPVAEYSGKLSALWEELNN</sequence>
<dbReference type="Proteomes" id="UP001172457">
    <property type="component" value="Chromosome 3"/>
</dbReference>
<dbReference type="AlphaFoldDB" id="A0AA38THM5"/>
<gene>
    <name evidence="3" type="ORF">OSB04_011762</name>
</gene>
<comment type="caution">
    <text evidence="3">The sequence shown here is derived from an EMBL/GenBank/DDBJ whole genome shotgun (WGS) entry which is preliminary data.</text>
</comment>
<accession>A0AA38THM5</accession>
<organism evidence="3 4">
    <name type="scientific">Centaurea solstitialis</name>
    <name type="common">yellow star-thistle</name>
    <dbReference type="NCBI Taxonomy" id="347529"/>
    <lineage>
        <taxon>Eukaryota</taxon>
        <taxon>Viridiplantae</taxon>
        <taxon>Streptophyta</taxon>
        <taxon>Embryophyta</taxon>
        <taxon>Tracheophyta</taxon>
        <taxon>Spermatophyta</taxon>
        <taxon>Magnoliopsida</taxon>
        <taxon>eudicotyledons</taxon>
        <taxon>Gunneridae</taxon>
        <taxon>Pentapetalae</taxon>
        <taxon>asterids</taxon>
        <taxon>campanulids</taxon>
        <taxon>Asterales</taxon>
        <taxon>Asteraceae</taxon>
        <taxon>Carduoideae</taxon>
        <taxon>Cardueae</taxon>
        <taxon>Centaureinae</taxon>
        <taxon>Centaurea</taxon>
    </lineage>
</organism>
<evidence type="ECO:0000256" key="1">
    <source>
        <dbReference type="SAM" id="MobiDB-lite"/>
    </source>
</evidence>
<protein>
    <recommendedName>
        <fullName evidence="2">Retrotransposon Copia-like N-terminal domain-containing protein</fullName>
    </recommendedName>
</protein>
<dbReference type="PANTHER" id="PTHR37610:SF101">
    <property type="entry name" value="(RAPE) HYPOTHETICAL PROTEIN"/>
    <property type="match status" value="1"/>
</dbReference>
<dbReference type="PANTHER" id="PTHR37610">
    <property type="entry name" value="CCHC-TYPE DOMAIN-CONTAINING PROTEIN"/>
    <property type="match status" value="1"/>
</dbReference>
<evidence type="ECO:0000259" key="2">
    <source>
        <dbReference type="Pfam" id="PF14244"/>
    </source>
</evidence>